<comment type="caution">
    <text evidence="1">The sequence shown here is derived from an EMBL/GenBank/DDBJ whole genome shotgun (WGS) entry which is preliminary data.</text>
</comment>
<reference evidence="1 2" key="1">
    <citation type="journal article" date="2016" name="Nat. Commun.">
        <title>Thousands of microbial genomes shed light on interconnected biogeochemical processes in an aquifer system.</title>
        <authorList>
            <person name="Anantharaman K."/>
            <person name="Brown C.T."/>
            <person name="Hug L.A."/>
            <person name="Sharon I."/>
            <person name="Castelle C.J."/>
            <person name="Probst A.J."/>
            <person name="Thomas B.C."/>
            <person name="Singh A."/>
            <person name="Wilkins M.J."/>
            <person name="Karaoz U."/>
            <person name="Brodie E.L."/>
            <person name="Williams K.H."/>
            <person name="Hubbard S.S."/>
            <person name="Banfield J.F."/>
        </authorList>
    </citation>
    <scope>NUCLEOTIDE SEQUENCE [LARGE SCALE GENOMIC DNA]</scope>
</reference>
<dbReference type="EMBL" id="MGFX01000006">
    <property type="protein sequence ID" value="OGM15419.1"/>
    <property type="molecule type" value="Genomic_DNA"/>
</dbReference>
<accession>A0A1F7XKW0</accession>
<dbReference type="STRING" id="1802485.A2V97_02200"/>
<dbReference type="AlphaFoldDB" id="A0A1F7XKW0"/>
<gene>
    <name evidence="1" type="ORF">A2V97_02200</name>
</gene>
<organism evidence="1 2">
    <name type="scientific">Candidatus Woesebacteria bacterium RBG_16_42_24</name>
    <dbReference type="NCBI Taxonomy" id="1802485"/>
    <lineage>
        <taxon>Bacteria</taxon>
        <taxon>Candidatus Woeseibacteriota</taxon>
    </lineage>
</organism>
<name>A0A1F7XKW0_9BACT</name>
<dbReference type="Proteomes" id="UP000177382">
    <property type="component" value="Unassembled WGS sequence"/>
</dbReference>
<protein>
    <submittedName>
        <fullName evidence="1">Uncharacterized protein</fullName>
    </submittedName>
</protein>
<evidence type="ECO:0000313" key="1">
    <source>
        <dbReference type="EMBL" id="OGM15419.1"/>
    </source>
</evidence>
<proteinExistence type="predicted"/>
<sequence>MSKAELKAESLDTFRNWWFVNQGDPDIPYNPQDEWTIALRRRHRLPIDATLIDVLRVAMELVEKPGWEHEASELVLNRRLETSEFRALLPFPEGSTPEQKIIILLQKTLRK</sequence>
<evidence type="ECO:0000313" key="2">
    <source>
        <dbReference type="Proteomes" id="UP000177382"/>
    </source>
</evidence>